<name>A0A8J3W8U8_9ACTN</name>
<proteinExistence type="predicted"/>
<dbReference type="Proteomes" id="UP000616724">
    <property type="component" value="Unassembled WGS sequence"/>
</dbReference>
<feature type="region of interest" description="Disordered" evidence="5">
    <location>
        <begin position="227"/>
        <end position="248"/>
    </location>
</feature>
<evidence type="ECO:0000256" key="1">
    <source>
        <dbReference type="ARBA" id="ARBA00001561"/>
    </source>
</evidence>
<dbReference type="InterPro" id="IPR002502">
    <property type="entry name" value="Amidase_domain"/>
</dbReference>
<evidence type="ECO:0000256" key="5">
    <source>
        <dbReference type="SAM" id="MobiDB-lite"/>
    </source>
</evidence>
<dbReference type="Gene3D" id="1.10.530.10">
    <property type="match status" value="1"/>
</dbReference>
<evidence type="ECO:0000313" key="9">
    <source>
        <dbReference type="Proteomes" id="UP000616724"/>
    </source>
</evidence>
<feature type="domain" description="N-acetylmuramoyl-L-alanine amidase" evidence="7">
    <location>
        <begin position="293"/>
        <end position="431"/>
    </location>
</feature>
<evidence type="ECO:0000256" key="3">
    <source>
        <dbReference type="ARBA" id="ARBA00022801"/>
    </source>
</evidence>
<dbReference type="GO" id="GO:0008745">
    <property type="term" value="F:N-acetylmuramoyl-L-alanine amidase activity"/>
    <property type="evidence" value="ECO:0007669"/>
    <property type="project" value="UniProtKB-EC"/>
</dbReference>
<evidence type="ECO:0000256" key="2">
    <source>
        <dbReference type="ARBA" id="ARBA00011901"/>
    </source>
</evidence>
<evidence type="ECO:0000256" key="4">
    <source>
        <dbReference type="ARBA" id="ARBA00023316"/>
    </source>
</evidence>
<dbReference type="SMART" id="SM00644">
    <property type="entry name" value="Ami_2"/>
    <property type="match status" value="1"/>
</dbReference>
<keyword evidence="9" id="KW-1185">Reference proteome</keyword>
<feature type="region of interest" description="Disordered" evidence="5">
    <location>
        <begin position="87"/>
        <end position="147"/>
    </location>
</feature>
<dbReference type="AlphaFoldDB" id="A0A8J3W8U8"/>
<dbReference type="InterPro" id="IPR023346">
    <property type="entry name" value="Lysozyme-like_dom_sf"/>
</dbReference>
<dbReference type="PANTHER" id="PTHR30417:SF1">
    <property type="entry name" value="N-ACETYLMURAMOYL-L-ALANINE AMIDASE AMID"/>
    <property type="match status" value="1"/>
</dbReference>
<feature type="compositionally biased region" description="Pro residues" evidence="5">
    <location>
        <begin position="237"/>
        <end position="248"/>
    </location>
</feature>
<dbReference type="GO" id="GO:0071555">
    <property type="term" value="P:cell wall organization"/>
    <property type="evidence" value="ECO:0007669"/>
    <property type="project" value="UniProtKB-KW"/>
</dbReference>
<dbReference type="RefSeq" id="WP_203894601.1">
    <property type="nucleotide sequence ID" value="NZ_BOOH01000056.1"/>
</dbReference>
<evidence type="ECO:0000313" key="8">
    <source>
        <dbReference type="EMBL" id="GIH80162.1"/>
    </source>
</evidence>
<accession>A0A8J3W8U8</accession>
<dbReference type="EC" id="3.5.1.28" evidence="2"/>
<comment type="caution">
    <text evidence="8">The sequence shown here is derived from an EMBL/GenBank/DDBJ whole genome shotgun (WGS) entry which is preliminary data.</text>
</comment>
<dbReference type="InterPro" id="IPR051206">
    <property type="entry name" value="NAMLAA_amidase_2"/>
</dbReference>
<dbReference type="Gene3D" id="3.40.80.10">
    <property type="entry name" value="Peptidoglycan recognition protein-like"/>
    <property type="match status" value="1"/>
</dbReference>
<keyword evidence="4" id="KW-0961">Cell wall biogenesis/degradation</keyword>
<dbReference type="FunFam" id="3.40.80.10:FF:000006">
    <property type="entry name" value="N-acetylmuramoyl-L-alanine amidase"/>
    <property type="match status" value="1"/>
</dbReference>
<comment type="catalytic activity">
    <reaction evidence="1">
        <text>Hydrolyzes the link between N-acetylmuramoyl residues and L-amino acid residues in certain cell-wall glycopeptides.</text>
        <dbReference type="EC" id="3.5.1.28"/>
    </reaction>
</comment>
<dbReference type="GO" id="GO:0009253">
    <property type="term" value="P:peptidoglycan catabolic process"/>
    <property type="evidence" value="ECO:0007669"/>
    <property type="project" value="InterPro"/>
</dbReference>
<dbReference type="PANTHER" id="PTHR30417">
    <property type="entry name" value="N-ACETYLMURAMOYL-L-ALANINE AMIDASE AMID"/>
    <property type="match status" value="1"/>
</dbReference>
<dbReference type="CDD" id="cd06583">
    <property type="entry name" value="PGRP"/>
    <property type="match status" value="1"/>
</dbReference>
<feature type="compositionally biased region" description="Basic and acidic residues" evidence="5">
    <location>
        <begin position="115"/>
        <end position="129"/>
    </location>
</feature>
<reference evidence="8 9" key="1">
    <citation type="submission" date="2021-01" db="EMBL/GenBank/DDBJ databases">
        <title>Whole genome shotgun sequence of Planobispora longispora NBRC 13918.</title>
        <authorList>
            <person name="Komaki H."/>
            <person name="Tamura T."/>
        </authorList>
    </citation>
    <scope>NUCLEOTIDE SEQUENCE [LARGE SCALE GENOMIC DNA]</scope>
    <source>
        <strain evidence="8 9">NBRC 13918</strain>
    </source>
</reference>
<dbReference type="InterPro" id="IPR036505">
    <property type="entry name" value="Amidase/PGRP_sf"/>
</dbReference>
<feature type="chain" id="PRO_5035277077" description="N-acetylmuramoyl-L-alanine amidase" evidence="6">
    <location>
        <begin position="24"/>
        <end position="663"/>
    </location>
</feature>
<feature type="signal peptide" evidence="6">
    <location>
        <begin position="1"/>
        <end position="23"/>
    </location>
</feature>
<sequence>MRYLSGTAALVVLALMIPTAPGAAGVRRDGSGGRQEAFAQAARDYGVPESVLLAVSYLESRWDRNGGLPSVSGGYGPMHLVDAGLVGTRPAAPGERREGAAAGSGDRHGHHHGGHHGDGEDPRGDETRPLARPAAVPAPAAAPPEDTLRLASRLTGISPERLRDDPSANIRGGAALLADYRRRTGGEPGGAPADWYGAVARYSGSDDAGAAAAFADEVYATIRTGAARTTDDGEPVALPPDPSAVPPAPLTADLSGRLGLRRTAATPGPDCPPSVSCSWLPAPYKRLGKKGRYGNHDRYPGSRKIDYIVIHDGEGGYRSMVNAVRNPRYLSWHFTLRSGDGRIAQHLRAQDVGWHAGNWDVNSRSIGLEHEGYLAKGGAWYTEAMYRASAKLVRHLAGKYRVPLDRAHIVGHDNVPGTTRATVRGMHTDPGPYWDWERYFQLLGRPLSRAVRKGGRSVLILPRYAANRQRFTGCGGSGACPPQGASTVWLRTRPSADAPLVKDVGRHPKGRSTLSVYDHAARASAGQRYALAERRGDWTAIWYLGQRAWFHDPRGARTSARASGPLVTPRPGLSSVRLYGRAYPEPSAYPAGVKRQKLAPLQYAFRAGQRYSVGMSLRGSYLSAVTFDTAKHRVVVGDTVYHQIQFGHRFMFVRASDVVVVRS</sequence>
<organism evidence="8 9">
    <name type="scientific">Planobispora longispora</name>
    <dbReference type="NCBI Taxonomy" id="28887"/>
    <lineage>
        <taxon>Bacteria</taxon>
        <taxon>Bacillati</taxon>
        <taxon>Actinomycetota</taxon>
        <taxon>Actinomycetes</taxon>
        <taxon>Streptosporangiales</taxon>
        <taxon>Streptosporangiaceae</taxon>
        <taxon>Planobispora</taxon>
    </lineage>
</organism>
<keyword evidence="3" id="KW-0378">Hydrolase</keyword>
<evidence type="ECO:0000259" key="7">
    <source>
        <dbReference type="SMART" id="SM00644"/>
    </source>
</evidence>
<dbReference type="GO" id="GO:0009254">
    <property type="term" value="P:peptidoglycan turnover"/>
    <property type="evidence" value="ECO:0007669"/>
    <property type="project" value="TreeGrafter"/>
</dbReference>
<keyword evidence="6" id="KW-0732">Signal</keyword>
<protein>
    <recommendedName>
        <fullName evidence="2">N-acetylmuramoyl-L-alanine amidase</fullName>
        <ecNumber evidence="2">3.5.1.28</ecNumber>
    </recommendedName>
</protein>
<gene>
    <name evidence="8" type="ORF">Plo01_65910</name>
</gene>
<dbReference type="SUPFAM" id="SSF55846">
    <property type="entry name" value="N-acetylmuramoyl-L-alanine amidase-like"/>
    <property type="match status" value="1"/>
</dbReference>
<feature type="compositionally biased region" description="Low complexity" evidence="5">
    <location>
        <begin position="130"/>
        <end position="139"/>
    </location>
</feature>
<dbReference type="EMBL" id="BOOH01000056">
    <property type="protein sequence ID" value="GIH80162.1"/>
    <property type="molecule type" value="Genomic_DNA"/>
</dbReference>
<evidence type="ECO:0000256" key="6">
    <source>
        <dbReference type="SAM" id="SignalP"/>
    </source>
</evidence>
<dbReference type="Pfam" id="PF01510">
    <property type="entry name" value="Amidase_2"/>
    <property type="match status" value="1"/>
</dbReference>
<dbReference type="SUPFAM" id="SSF53955">
    <property type="entry name" value="Lysozyme-like"/>
    <property type="match status" value="1"/>
</dbReference>